<evidence type="ECO:0000259" key="6">
    <source>
        <dbReference type="PROSITE" id="PS50977"/>
    </source>
</evidence>
<keyword evidence="1" id="KW-0805">Transcription regulation</keyword>
<dbReference type="OrthoDB" id="3192968at2"/>
<dbReference type="PANTHER" id="PTHR30055:SF234">
    <property type="entry name" value="HTH-TYPE TRANSCRIPTIONAL REGULATOR BETI"/>
    <property type="match status" value="1"/>
</dbReference>
<evidence type="ECO:0000256" key="4">
    <source>
        <dbReference type="PROSITE-ProRule" id="PRU00335"/>
    </source>
</evidence>
<keyword evidence="2 4" id="KW-0238">DNA-binding</keyword>
<keyword evidence="3" id="KW-0804">Transcription</keyword>
<dbReference type="GO" id="GO:0000976">
    <property type="term" value="F:transcription cis-regulatory region binding"/>
    <property type="evidence" value="ECO:0007669"/>
    <property type="project" value="TreeGrafter"/>
</dbReference>
<dbReference type="InterPro" id="IPR036271">
    <property type="entry name" value="Tet_transcr_reg_TetR-rel_C_sf"/>
</dbReference>
<accession>A0A5S4HBL8</accession>
<comment type="caution">
    <text evidence="7">The sequence shown here is derived from an EMBL/GenBank/DDBJ whole genome shotgun (WGS) entry which is preliminary data.</text>
</comment>
<evidence type="ECO:0000313" key="7">
    <source>
        <dbReference type="EMBL" id="TMR42376.1"/>
    </source>
</evidence>
<proteinExistence type="predicted"/>
<dbReference type="Gene3D" id="1.10.357.10">
    <property type="entry name" value="Tetracycline Repressor, domain 2"/>
    <property type="match status" value="1"/>
</dbReference>
<feature type="DNA-binding region" description="H-T-H motif" evidence="4">
    <location>
        <begin position="28"/>
        <end position="47"/>
    </location>
</feature>
<evidence type="ECO:0000256" key="3">
    <source>
        <dbReference type="ARBA" id="ARBA00023163"/>
    </source>
</evidence>
<feature type="compositionally biased region" description="Low complexity" evidence="5">
    <location>
        <begin position="228"/>
        <end position="238"/>
    </location>
</feature>
<protein>
    <submittedName>
        <fullName evidence="7">TetR/AcrR family transcriptional regulator</fullName>
    </submittedName>
</protein>
<sequence length="251" mass="27469">MRADALRNRDRILRAARDALLKRGPAASMEEIARRAGVGIATVYRHFPSRGDLVRAQVVAAFNELHDIARASTREEDEPFEALRRFMHGALDIELWAILPIMSGWLTIEEILAENGDDPVDPIQELMTRARTDGSLRGDVVLGDIVFAITRLSRPLPGDIVPEDRALAHRQLDVYIAGLRRSAAGAGAAPLQGPAINVRWFRQIRQRFTAVQAGHVRVSDARRGSRPGLAGTRWRGTAGRSGGGPAPAARD</sequence>
<organism evidence="7 8">
    <name type="scientific">Actinomadura geliboluensis</name>
    <dbReference type="NCBI Taxonomy" id="882440"/>
    <lineage>
        <taxon>Bacteria</taxon>
        <taxon>Bacillati</taxon>
        <taxon>Actinomycetota</taxon>
        <taxon>Actinomycetes</taxon>
        <taxon>Streptosporangiales</taxon>
        <taxon>Thermomonosporaceae</taxon>
        <taxon>Actinomadura</taxon>
    </lineage>
</organism>
<reference evidence="7 8" key="1">
    <citation type="submission" date="2019-05" db="EMBL/GenBank/DDBJ databases">
        <title>Draft genome sequence of Actinomadura geliboluensis A8036.</title>
        <authorList>
            <person name="Saricaoglu S."/>
            <person name="Isik K."/>
        </authorList>
    </citation>
    <scope>NUCLEOTIDE SEQUENCE [LARGE SCALE GENOMIC DNA]</scope>
    <source>
        <strain evidence="7 8">A8036</strain>
    </source>
</reference>
<dbReference type="RefSeq" id="WP_138632283.1">
    <property type="nucleotide sequence ID" value="NZ_JASWDG010000005.1"/>
</dbReference>
<gene>
    <name evidence="7" type="ORF">ETD96_00625</name>
</gene>
<dbReference type="Proteomes" id="UP000305238">
    <property type="component" value="Unassembled WGS sequence"/>
</dbReference>
<evidence type="ECO:0000256" key="1">
    <source>
        <dbReference type="ARBA" id="ARBA00023015"/>
    </source>
</evidence>
<evidence type="ECO:0000256" key="5">
    <source>
        <dbReference type="SAM" id="MobiDB-lite"/>
    </source>
</evidence>
<dbReference type="InterPro" id="IPR050109">
    <property type="entry name" value="HTH-type_TetR-like_transc_reg"/>
</dbReference>
<evidence type="ECO:0000256" key="2">
    <source>
        <dbReference type="ARBA" id="ARBA00023125"/>
    </source>
</evidence>
<dbReference type="SUPFAM" id="SSF48498">
    <property type="entry name" value="Tetracyclin repressor-like, C-terminal domain"/>
    <property type="match status" value="1"/>
</dbReference>
<dbReference type="InterPro" id="IPR001647">
    <property type="entry name" value="HTH_TetR"/>
</dbReference>
<dbReference type="SUPFAM" id="SSF46689">
    <property type="entry name" value="Homeodomain-like"/>
    <property type="match status" value="1"/>
</dbReference>
<evidence type="ECO:0000313" key="8">
    <source>
        <dbReference type="Proteomes" id="UP000305238"/>
    </source>
</evidence>
<dbReference type="PROSITE" id="PS50977">
    <property type="entry name" value="HTH_TETR_2"/>
    <property type="match status" value="1"/>
</dbReference>
<name>A0A5S4HBL8_9ACTN</name>
<keyword evidence="8" id="KW-1185">Reference proteome</keyword>
<dbReference type="PANTHER" id="PTHR30055">
    <property type="entry name" value="HTH-TYPE TRANSCRIPTIONAL REGULATOR RUTR"/>
    <property type="match status" value="1"/>
</dbReference>
<dbReference type="AlphaFoldDB" id="A0A5S4HBL8"/>
<dbReference type="EMBL" id="VCKZ01000002">
    <property type="protein sequence ID" value="TMR42376.1"/>
    <property type="molecule type" value="Genomic_DNA"/>
</dbReference>
<feature type="domain" description="HTH tetR-type" evidence="6">
    <location>
        <begin position="6"/>
        <end position="65"/>
    </location>
</feature>
<dbReference type="InterPro" id="IPR009057">
    <property type="entry name" value="Homeodomain-like_sf"/>
</dbReference>
<dbReference type="Pfam" id="PF00440">
    <property type="entry name" value="TetR_N"/>
    <property type="match status" value="1"/>
</dbReference>
<feature type="region of interest" description="Disordered" evidence="5">
    <location>
        <begin position="219"/>
        <end position="251"/>
    </location>
</feature>
<dbReference type="PRINTS" id="PR00455">
    <property type="entry name" value="HTHTETR"/>
</dbReference>
<dbReference type="GO" id="GO:0003700">
    <property type="term" value="F:DNA-binding transcription factor activity"/>
    <property type="evidence" value="ECO:0007669"/>
    <property type="project" value="TreeGrafter"/>
</dbReference>